<sequence length="85" mass="9503">MQVHAVQRDIGKSSMVQSVSGRGGGGVLFWKKIGFSKCQCISQSWRTMVQLDTGGAPFEVCFRSIQNWMQVSTQHLYLQTCAKMT</sequence>
<gene>
    <name evidence="1" type="ORF">XELAEV_18038722mg</name>
</gene>
<evidence type="ECO:0000313" key="1">
    <source>
        <dbReference type="EMBL" id="OCT67426.1"/>
    </source>
</evidence>
<proteinExistence type="predicted"/>
<reference evidence="2" key="1">
    <citation type="journal article" date="2016" name="Nature">
        <title>Genome evolution in the allotetraploid frog Xenopus laevis.</title>
        <authorList>
            <person name="Session A.M."/>
            <person name="Uno Y."/>
            <person name="Kwon T."/>
            <person name="Chapman J.A."/>
            <person name="Toyoda A."/>
            <person name="Takahashi S."/>
            <person name="Fukui A."/>
            <person name="Hikosaka A."/>
            <person name="Suzuki A."/>
            <person name="Kondo M."/>
            <person name="van Heeringen S.J."/>
            <person name="Quigley I."/>
            <person name="Heinz S."/>
            <person name="Ogino H."/>
            <person name="Ochi H."/>
            <person name="Hellsten U."/>
            <person name="Lyons J.B."/>
            <person name="Simakov O."/>
            <person name="Putnam N."/>
            <person name="Stites J."/>
            <person name="Kuroki Y."/>
            <person name="Tanaka T."/>
            <person name="Michiue T."/>
            <person name="Watanabe M."/>
            <person name="Bogdanovic O."/>
            <person name="Lister R."/>
            <person name="Georgiou G."/>
            <person name="Paranjpe S.S."/>
            <person name="van Kruijsbergen I."/>
            <person name="Shu S."/>
            <person name="Carlson J."/>
            <person name="Kinoshita T."/>
            <person name="Ohta Y."/>
            <person name="Mawaribuchi S."/>
            <person name="Jenkins J."/>
            <person name="Grimwood J."/>
            <person name="Schmutz J."/>
            <person name="Mitros T."/>
            <person name="Mozaffari S.V."/>
            <person name="Suzuki Y."/>
            <person name="Haramoto Y."/>
            <person name="Yamamoto T.S."/>
            <person name="Takagi C."/>
            <person name="Heald R."/>
            <person name="Miller K."/>
            <person name="Haudenschild C."/>
            <person name="Kitzman J."/>
            <person name="Nakayama T."/>
            <person name="Izutsu Y."/>
            <person name="Robert J."/>
            <person name="Fortriede J."/>
            <person name="Burns K."/>
            <person name="Lotay V."/>
            <person name="Karimi K."/>
            <person name="Yasuoka Y."/>
            <person name="Dichmann D.S."/>
            <person name="Flajnik M.F."/>
            <person name="Houston D.W."/>
            <person name="Shendure J."/>
            <person name="DuPasquier L."/>
            <person name="Vize P.D."/>
            <person name="Zorn A.M."/>
            <person name="Ito M."/>
            <person name="Marcotte E.M."/>
            <person name="Wallingford J.B."/>
            <person name="Ito Y."/>
            <person name="Asashima M."/>
            <person name="Ueno N."/>
            <person name="Matsuda Y."/>
            <person name="Veenstra G.J."/>
            <person name="Fujiyama A."/>
            <person name="Harland R.M."/>
            <person name="Taira M."/>
            <person name="Rokhsar D.S."/>
        </authorList>
    </citation>
    <scope>NUCLEOTIDE SEQUENCE [LARGE SCALE GENOMIC DNA]</scope>
    <source>
        <strain evidence="2">J</strain>
    </source>
</reference>
<evidence type="ECO:0000313" key="2">
    <source>
        <dbReference type="Proteomes" id="UP000694892"/>
    </source>
</evidence>
<accession>A0A974H7P8</accession>
<organism evidence="1 2">
    <name type="scientific">Xenopus laevis</name>
    <name type="common">African clawed frog</name>
    <dbReference type="NCBI Taxonomy" id="8355"/>
    <lineage>
        <taxon>Eukaryota</taxon>
        <taxon>Metazoa</taxon>
        <taxon>Chordata</taxon>
        <taxon>Craniata</taxon>
        <taxon>Vertebrata</taxon>
        <taxon>Euteleostomi</taxon>
        <taxon>Amphibia</taxon>
        <taxon>Batrachia</taxon>
        <taxon>Anura</taxon>
        <taxon>Pipoidea</taxon>
        <taxon>Pipidae</taxon>
        <taxon>Xenopodinae</taxon>
        <taxon>Xenopus</taxon>
        <taxon>Xenopus</taxon>
    </lineage>
</organism>
<protein>
    <submittedName>
        <fullName evidence="1">Uncharacterized protein</fullName>
    </submittedName>
</protein>
<dbReference type="EMBL" id="CM004480">
    <property type="protein sequence ID" value="OCT67426.1"/>
    <property type="molecule type" value="Genomic_DNA"/>
</dbReference>
<name>A0A974H7P8_XENLA</name>
<dbReference type="Proteomes" id="UP000694892">
    <property type="component" value="Chromosome 8L"/>
</dbReference>
<dbReference type="AlphaFoldDB" id="A0A974H7P8"/>